<evidence type="ECO:0000256" key="4">
    <source>
        <dbReference type="ARBA" id="ARBA00022729"/>
    </source>
</evidence>
<feature type="compositionally biased region" description="Basic and acidic residues" evidence="7">
    <location>
        <begin position="2149"/>
        <end position="2168"/>
    </location>
</feature>
<dbReference type="Proteomes" id="UP000188600">
    <property type="component" value="Unassembled WGS sequence"/>
</dbReference>
<dbReference type="RefSeq" id="WP_077063918.1">
    <property type="nucleotide sequence ID" value="NZ_MSPT01000005.1"/>
</dbReference>
<dbReference type="InterPro" id="IPR002988">
    <property type="entry name" value="GA_module"/>
</dbReference>
<name>A0AB36JR14_9STRE</name>
<feature type="domain" description="Gram-positive cocci surface proteins LPxTG" evidence="9">
    <location>
        <begin position="2345"/>
        <end position="2379"/>
    </location>
</feature>
<keyword evidence="4 8" id="KW-0732">Signal</keyword>
<dbReference type="Gene3D" id="4.10.1080.10">
    <property type="entry name" value="TSP type-3 repeat"/>
    <property type="match status" value="1"/>
</dbReference>
<dbReference type="InterPro" id="IPR013783">
    <property type="entry name" value="Ig-like_fold"/>
</dbReference>
<feature type="region of interest" description="Disordered" evidence="7">
    <location>
        <begin position="2147"/>
        <end position="2206"/>
    </location>
</feature>
<dbReference type="Pfam" id="PF01468">
    <property type="entry name" value="GA"/>
    <property type="match status" value="2"/>
</dbReference>
<feature type="compositionally biased region" description="Basic and acidic residues" evidence="7">
    <location>
        <begin position="2316"/>
        <end position="2329"/>
    </location>
</feature>
<feature type="compositionally biased region" description="Basic and acidic residues" evidence="7">
    <location>
        <begin position="2015"/>
        <end position="2034"/>
    </location>
</feature>
<feature type="compositionally biased region" description="Basic and acidic residues" evidence="7">
    <location>
        <begin position="2282"/>
        <end position="2302"/>
    </location>
</feature>
<dbReference type="InterPro" id="IPR059100">
    <property type="entry name" value="TSP3_bac"/>
</dbReference>
<feature type="chain" id="PRO_5044314228" description="Gram-positive cocci surface proteins LPxTG domain-containing protein" evidence="8">
    <location>
        <begin position="48"/>
        <end position="2379"/>
    </location>
</feature>
<dbReference type="Pfam" id="PF04650">
    <property type="entry name" value="YSIRK_signal"/>
    <property type="match status" value="1"/>
</dbReference>
<dbReference type="Pfam" id="PF05345">
    <property type="entry name" value="He_PIG"/>
    <property type="match status" value="6"/>
</dbReference>
<dbReference type="Pfam" id="PF00746">
    <property type="entry name" value="Gram_pos_anchor"/>
    <property type="match status" value="1"/>
</dbReference>
<feature type="compositionally biased region" description="Basic and acidic residues" evidence="7">
    <location>
        <begin position="2182"/>
        <end position="2195"/>
    </location>
</feature>
<evidence type="ECO:0000256" key="2">
    <source>
        <dbReference type="ARBA" id="ARBA00022512"/>
    </source>
</evidence>
<feature type="compositionally biased region" description="Acidic residues" evidence="7">
    <location>
        <begin position="2035"/>
        <end position="2047"/>
    </location>
</feature>
<feature type="region of interest" description="Disordered" evidence="7">
    <location>
        <begin position="1887"/>
        <end position="1938"/>
    </location>
</feature>
<feature type="compositionally biased region" description="Polar residues" evidence="7">
    <location>
        <begin position="197"/>
        <end position="206"/>
    </location>
</feature>
<gene>
    <name evidence="10" type="ORF">BVE86_03285</name>
</gene>
<dbReference type="NCBIfam" id="TIGR02331">
    <property type="entry name" value="rib_alpha"/>
    <property type="match status" value="1"/>
</dbReference>
<dbReference type="InterPro" id="IPR044055">
    <property type="entry name" value="RibLong"/>
</dbReference>
<feature type="compositionally biased region" description="Polar residues" evidence="7">
    <location>
        <begin position="1714"/>
        <end position="1724"/>
    </location>
</feature>
<sequence>MENHKRRKFDWYGLSQRFSIRKYHFGAASVLLGTAMTLLLAPANAAANEVASNTASPTTEVAAAESGTATTPSEVVNGSEVAPVEGGASATTPTTETEATTTGEGLPAEASKSADVSDSVTELVAAKEVAQKALKELTALTDTEKAVFEKEIDAAVSKESVDDIVERARVANENSKLAAEQAAQEAKASEAEKASATPSTQEQPVPTGTAFRRSVGFRSVTPMTYQDAIATVNALSHLNDIEKAYYIGQIAEQAKGIINKDAKVAEILAEAQAHNDRVSVNRGTSEADAIESANVTKEDKNTISGDVRLKYAGNVNDNADAYVKGLGGVTVYAQWYEKNGLSSPIYKTVTKDDGSFVLGMAPFIGADGKKWTFNAYASLGAGDANGEKWRIWSVNPDTNKYELLYSYGEEQISPEGSALDTTAGAGNHTATQRLTDIEIQYAYKNSDVWKQDAKQTPASPDKNEGGVVSGSVYWNNNNPQGNQIWNGLISREKEDIGLAGVNVYASYLSDYAVAELNKLETLQKFVADGSTWAPKVNNDKTSNIRGDKWTRENEEKLREYLIAQIKADRAKWIAETIVTKTDAKGDYKLQFNGTFGQAWNNPGFDGVINSRDSVLRNDKNVTNGSGVTKKGTEWMGTVADSPSYGKFASTGADSGTDLNKAPKHINLDWMMVIAELDGISFTTPFYGDVPRAANSGAWGDTLPTFWNVGYNIGTKEIPGNNNVTNVRFAAFHNNATFDIVNYDSYSNYAGPGDTATAKTTGVKPVAGEYYKIVWKDENGKVVNEGTAVQAQADGTLPDSTFTVPSDLTKTTTYFAELYAVNADGTLPTYPIQTDSFTAVYKLLPKYEVTYADKGATNTASANPTFDLAHTKDVEEKLATPEGATFSFVPTNGSDAAPANFSINAKTGVITWKNATEDTSVDVLVTYKDGTTATVTAEFKVNRAETETDKYTPAYTDTEVKAGQSETSALPTFTGKDGASVTPEAPVTYKLGDTSGLPAGVMATIDSATGAVTLTAPDGLAAGTEITVPVIVTYKDQTTDTATAKFTVVESDKDKYTPSYTDVAGKPGQAVVIESPSYAPALPAGQTPTYAISTEQPAGTTALPAGTVATVDADGKVSVTVPADAAPGTEYTIPVEVTYPDGSKEVVPVKVTVTAPDVVLDKDKYTPAYTDVAGKPGEALVTESPRYTPALPAGQTPTYAISTEQPAGTTPLPAGTVATVAPDGKVSVTVPADAAPGTEYTIPVEVTYPDGSKEVVPVKVTVAAPDQDSTKPTIAPIADQTVVEDESIVPITVTATDDSGKAPTVTVTGLPTGVVYTPDTGKIEGVPTVENWGDDEERVFPITVTARDEAGNETTVQFNITVQRDTDSDGNPDVTDPDDDNDDFTDDEEKKAGTDPKDPNSKPTSLSVAVTPATVLEKKPVPANTKVVTPNKDGSVITSTPTFGLSVDENGNLVGTPTIDDWGNEEELRVVTVPVTVTNGNETKEVVVLVAVQRDTDNDGIPDRTDSDDDNDGFTDEEEKTAGSNPKDPASKPTALSVTVTPTLVTEKTPVPANTKVVTPNKAGSVITSTPVDGISVDENGNLTGTPIVTDWGNEEEERVVAIPVTVTNGNETKNTVVPVGIRRDTDGDGIPDITDPDDDNDGFTDDEEKKAGTDPKNPTSKPTTTIGAIDDRTVIEKQPIADIDVSVENKPATGTVEVNGLPGGLTYDPATGKISGTPTVTDWTPTEEEREFPVKVVVKDGNGTTIAEKDFTIKVQRDTDGDQDPDVTDPDDDNDGYTDEQERKASTDPKDPTSKPTPTIGAIDDKTVIEKQPIAPIDVPVTNVPIGGTVEVTGLPGGLTYNPATGTITGTPSVDNWGPTEEEREFPVKVVIKDGNGTPIAEKEITIKVQRDTDGDQDPDVTDPDDDNDDYTDNQEKTAGTDPKDPTSKPTPTIGDMGDKTVIEKQPIAPIDVPVTNVPTTGSVEVTGLPGGLTYDPATGTITGTPTVDNWGPTEEEREFPVKVVIKDGNGTPIAEKEITIKVQRDTDGDKDPDVTDPDDDNDDYTDDQEKTAGTDSKDPNSKPTATIGAIDDKTVIEKQPIAPIDVPVTNVPTTGSVEVTGLPGGLTYDPATGTITGTPTVDNWGPTEEEREFPVKVVIKDGNGTPIAEKEITIKVQRDTDGDKDPDVTDSDDDNDGYTDDQEKTAGTDSKDPNSKPTATIGAIDDKTVIEKQPIAPIEVPVTNVPNKGTVEVTGLPGGLTYDPATGTITGTPSVDNWGPTEEEREFPVKVVIKDGNGKPIAEKEVMIKVQRDTDGDKDPDVTDSDDDNDGYTDDQEKTAGTDSKDPNSKPVAPTVKSAATAVLPKTGTATSNVGAYGLVALGAAGLLALGKRKKEEE</sequence>
<dbReference type="Pfam" id="PF18957">
    <property type="entry name" value="RibLong"/>
    <property type="match status" value="4"/>
</dbReference>
<feature type="compositionally biased region" description="Acidic residues" evidence="7">
    <location>
        <begin position="2169"/>
        <end position="2181"/>
    </location>
</feature>
<dbReference type="PROSITE" id="PS50847">
    <property type="entry name" value="GRAM_POS_ANCHORING"/>
    <property type="match status" value="1"/>
</dbReference>
<feature type="region of interest" description="Disordered" evidence="7">
    <location>
        <begin position="57"/>
        <end position="116"/>
    </location>
</feature>
<feature type="region of interest" description="Disordered" evidence="7">
    <location>
        <begin position="1754"/>
        <end position="1805"/>
    </location>
</feature>
<evidence type="ECO:0000256" key="3">
    <source>
        <dbReference type="ARBA" id="ARBA00022525"/>
    </source>
</evidence>
<accession>A0AB36JR14</accession>
<evidence type="ECO:0000256" key="6">
    <source>
        <dbReference type="ARBA" id="ARBA00023088"/>
    </source>
</evidence>
<evidence type="ECO:0000256" key="7">
    <source>
        <dbReference type="SAM" id="MobiDB-lite"/>
    </source>
</evidence>
<dbReference type="EMBL" id="MSPT01000005">
    <property type="protein sequence ID" value="ONK28383.1"/>
    <property type="molecule type" value="Genomic_DNA"/>
</dbReference>
<feature type="compositionally biased region" description="Acidic residues" evidence="7">
    <location>
        <begin position="1634"/>
        <end position="1646"/>
    </location>
</feature>
<feature type="compositionally biased region" description="Basic and acidic residues" evidence="7">
    <location>
        <begin position="2048"/>
        <end position="2061"/>
    </location>
</feature>
<dbReference type="NCBIfam" id="TIGR01167">
    <property type="entry name" value="LPXTG_anchor"/>
    <property type="match status" value="1"/>
</dbReference>
<evidence type="ECO:0000313" key="11">
    <source>
        <dbReference type="Proteomes" id="UP000188600"/>
    </source>
</evidence>
<dbReference type="GO" id="GO:0016020">
    <property type="term" value="C:membrane"/>
    <property type="evidence" value="ECO:0007669"/>
    <property type="project" value="InterPro"/>
</dbReference>
<feature type="region of interest" description="Disordered" evidence="7">
    <location>
        <begin position="2237"/>
        <end position="2264"/>
    </location>
</feature>
<feature type="compositionally biased region" description="Acidic residues" evidence="7">
    <location>
        <begin position="1374"/>
        <end position="1386"/>
    </location>
</feature>
<feature type="region of interest" description="Disordered" evidence="7">
    <location>
        <begin position="2102"/>
        <end position="2130"/>
    </location>
</feature>
<dbReference type="Gene3D" id="2.60.40.10">
    <property type="entry name" value="Immunoglobulins"/>
    <property type="match status" value="6"/>
</dbReference>
<feature type="region of interest" description="Disordered" evidence="7">
    <location>
        <begin position="2015"/>
        <end position="2073"/>
    </location>
</feature>
<protein>
    <recommendedName>
        <fullName evidence="9">Gram-positive cocci surface proteins LPxTG domain-containing protein</fullName>
    </recommendedName>
</protein>
<feature type="compositionally biased region" description="Acidic residues" evidence="7">
    <location>
        <begin position="1505"/>
        <end position="1518"/>
    </location>
</feature>
<keyword evidence="5" id="KW-0106">Calcium</keyword>
<feature type="region of interest" description="Disordered" evidence="7">
    <location>
        <begin position="1694"/>
        <end position="1728"/>
    </location>
</feature>
<evidence type="ECO:0000259" key="9">
    <source>
        <dbReference type="PROSITE" id="PS50847"/>
    </source>
</evidence>
<dbReference type="Gene3D" id="1.20.5.420">
    <property type="entry name" value="Immunoglobulin FC, subunit C"/>
    <property type="match status" value="2"/>
</dbReference>
<keyword evidence="3" id="KW-0964">Secreted</keyword>
<feature type="compositionally biased region" description="Basic and acidic residues" evidence="7">
    <location>
        <begin position="1387"/>
        <end position="1399"/>
    </location>
</feature>
<feature type="compositionally biased region" description="Polar residues" evidence="7">
    <location>
        <begin position="1656"/>
        <end position="1665"/>
    </location>
</feature>
<comment type="subcellular location">
    <subcellularLocation>
        <location evidence="1">Secreted</location>
    </subcellularLocation>
</comment>
<feature type="region of interest" description="Disordered" evidence="7">
    <location>
        <begin position="1968"/>
        <end position="1994"/>
    </location>
</feature>
<dbReference type="NCBIfam" id="NF038186">
    <property type="entry name" value="YPDG_rpt"/>
    <property type="match status" value="3"/>
</dbReference>
<dbReference type="Pfam" id="PF18884">
    <property type="entry name" value="TSP3_bac"/>
    <property type="match status" value="7"/>
</dbReference>
<evidence type="ECO:0000256" key="5">
    <source>
        <dbReference type="ARBA" id="ARBA00022837"/>
    </source>
</evidence>
<feature type="signal peptide" evidence="8">
    <location>
        <begin position="1"/>
        <end position="47"/>
    </location>
</feature>
<feature type="region of interest" description="Disordered" evidence="7">
    <location>
        <begin position="1620"/>
        <end position="1665"/>
    </location>
</feature>
<dbReference type="InterPro" id="IPR019931">
    <property type="entry name" value="LPXTG_anchor"/>
</dbReference>
<evidence type="ECO:0000256" key="1">
    <source>
        <dbReference type="ARBA" id="ARBA00004613"/>
    </source>
</evidence>
<evidence type="ECO:0000256" key="8">
    <source>
        <dbReference type="SAM" id="SignalP"/>
    </source>
</evidence>
<feature type="region of interest" description="Disordered" evidence="7">
    <location>
        <begin position="1360"/>
        <end position="1405"/>
    </location>
</feature>
<feature type="region of interest" description="Disordered" evidence="7">
    <location>
        <begin position="183"/>
        <end position="210"/>
    </location>
</feature>
<proteinExistence type="predicted"/>
<dbReference type="InterPro" id="IPR005877">
    <property type="entry name" value="YSIRK_signal_dom"/>
</dbReference>
<keyword evidence="2" id="KW-0134">Cell wall</keyword>
<reference evidence="10 11" key="1">
    <citation type="submission" date="2016-12" db="EMBL/GenBank/DDBJ databases">
        <authorList>
            <person name="Gulvik C.A."/>
        </authorList>
    </citation>
    <scope>NUCLEOTIDE SEQUENCE [LARGE SCALE GENOMIC DNA]</scope>
    <source>
        <strain evidence="10 11">12-5291</strain>
    </source>
</reference>
<keyword evidence="6" id="KW-0572">Peptidoglycan-anchor</keyword>
<dbReference type="SUPFAM" id="SSF49313">
    <property type="entry name" value="Cadherin-like"/>
    <property type="match status" value="6"/>
</dbReference>
<evidence type="ECO:0000313" key="10">
    <source>
        <dbReference type="EMBL" id="ONK28383.1"/>
    </source>
</evidence>
<dbReference type="GO" id="GO:0005509">
    <property type="term" value="F:calcium ion binding"/>
    <property type="evidence" value="ECO:0007669"/>
    <property type="project" value="InterPro"/>
</dbReference>
<organism evidence="10 11">
    <name type="scientific">Streptococcus azizii</name>
    <dbReference type="NCBI Taxonomy" id="1579424"/>
    <lineage>
        <taxon>Bacteria</taxon>
        <taxon>Bacillati</taxon>
        <taxon>Bacillota</taxon>
        <taxon>Bacilli</taxon>
        <taxon>Lactobacillales</taxon>
        <taxon>Streptococcaceae</taxon>
        <taxon>Streptococcus</taxon>
    </lineage>
</organism>
<feature type="compositionally biased region" description="Acidic residues" evidence="7">
    <location>
        <begin position="1761"/>
        <end position="1779"/>
    </location>
</feature>
<feature type="compositionally biased region" description="Acidic residues" evidence="7">
    <location>
        <begin position="1895"/>
        <end position="1913"/>
    </location>
</feature>
<feature type="compositionally biased region" description="Basic and acidic residues" evidence="7">
    <location>
        <begin position="1780"/>
        <end position="1793"/>
    </location>
</feature>
<dbReference type="InterPro" id="IPR015919">
    <property type="entry name" value="Cadherin-like_sf"/>
</dbReference>
<feature type="compositionally biased region" description="Acidic residues" evidence="7">
    <location>
        <begin position="2303"/>
        <end position="2315"/>
    </location>
</feature>
<feature type="compositionally biased region" description="Low complexity" evidence="7">
    <location>
        <begin position="85"/>
        <end position="110"/>
    </location>
</feature>
<feature type="compositionally biased region" description="Basic and acidic residues" evidence="7">
    <location>
        <begin position="1493"/>
        <end position="1504"/>
    </location>
</feature>
<feature type="region of interest" description="Disordered" evidence="7">
    <location>
        <begin position="2282"/>
        <end position="2338"/>
    </location>
</feature>
<dbReference type="InterPro" id="IPR012706">
    <property type="entry name" value="Rib_alpha_Esp_rpt"/>
</dbReference>
<comment type="caution">
    <text evidence="10">The sequence shown here is derived from an EMBL/GenBank/DDBJ whole genome shotgun (WGS) entry which is preliminary data.</text>
</comment>
<feature type="region of interest" description="Disordered" evidence="7">
    <location>
        <begin position="1493"/>
        <end position="1534"/>
    </location>
</feature>
<feature type="compositionally biased region" description="Polar residues" evidence="7">
    <location>
        <begin position="67"/>
        <end position="76"/>
    </location>
</feature>
<dbReference type="NCBIfam" id="TIGR01168">
    <property type="entry name" value="YSIRK_signal"/>
    <property type="match status" value="1"/>
</dbReference>
<dbReference type="InterPro" id="IPR028974">
    <property type="entry name" value="TSP_type-3_rpt"/>
</dbReference>